<accession>Q1KUZ8</accession>
<dbReference type="EMBL" id="DQ415920">
    <property type="protein sequence ID" value="ABD96838.1"/>
    <property type="molecule type" value="Genomic_DNA"/>
</dbReference>
<feature type="region of interest" description="Disordered" evidence="1">
    <location>
        <begin position="59"/>
        <end position="113"/>
    </location>
</feature>
<evidence type="ECO:0000256" key="2">
    <source>
        <dbReference type="SAM" id="Phobius"/>
    </source>
</evidence>
<organism evidence="4">
    <name type="scientific">Tarenaya spinosa</name>
    <dbReference type="NCBI Taxonomy" id="228870"/>
    <lineage>
        <taxon>Eukaryota</taxon>
        <taxon>Viridiplantae</taxon>
        <taxon>Streptophyta</taxon>
        <taxon>Embryophyta</taxon>
        <taxon>Tracheophyta</taxon>
        <taxon>Spermatophyta</taxon>
        <taxon>Magnoliopsida</taxon>
        <taxon>eudicotyledons</taxon>
        <taxon>Gunneridae</taxon>
        <taxon>Pentapetalae</taxon>
        <taxon>rosids</taxon>
        <taxon>malvids</taxon>
        <taxon>Brassicales</taxon>
        <taxon>Cleomaceae</taxon>
        <taxon>New World clade</taxon>
        <taxon>Tarenaya</taxon>
    </lineage>
</organism>
<feature type="transmembrane region" description="Helical" evidence="2">
    <location>
        <begin position="31"/>
        <end position="50"/>
    </location>
</feature>
<evidence type="ECO:0000313" key="4">
    <source>
        <dbReference type="EMBL" id="ABD96838.1"/>
    </source>
</evidence>
<sequence>MGAKLVKLVLGFLFLMHLLHAFQGSPGKPYLPLLIFSLSALVLISSLPRIRVYFKADLKPDEDSPKPVVPKKDNDLEHSPASDPTDLEREMDNLMKHDYPSRMKPRKRSPIHN</sequence>
<dbReference type="AlphaFoldDB" id="Q1KUZ8"/>
<reference evidence="4" key="1">
    <citation type="journal article" date="2006" name="Plant Cell">
        <title>Independent ancient polyploidy events in the sister families Brassicaceae and Cleomaceae.</title>
        <authorList>
            <person name="Schranz M.E."/>
            <person name="Mitchell-Olds T."/>
        </authorList>
    </citation>
    <scope>NUCLEOTIDE SEQUENCE</scope>
</reference>
<evidence type="ECO:0000256" key="3">
    <source>
        <dbReference type="SAM" id="SignalP"/>
    </source>
</evidence>
<proteinExistence type="predicted"/>
<feature type="signal peptide" evidence="3">
    <location>
        <begin position="1"/>
        <end position="21"/>
    </location>
</feature>
<keyword evidence="2" id="KW-0472">Membrane</keyword>
<keyword evidence="2" id="KW-0812">Transmembrane</keyword>
<evidence type="ECO:0000256" key="1">
    <source>
        <dbReference type="SAM" id="MobiDB-lite"/>
    </source>
</evidence>
<name>Q1KUZ8_9ROSI</name>
<keyword evidence="3" id="KW-0732">Signal</keyword>
<feature type="compositionally biased region" description="Basic and acidic residues" evidence="1">
    <location>
        <begin position="59"/>
        <end position="101"/>
    </location>
</feature>
<feature type="compositionally biased region" description="Basic residues" evidence="1">
    <location>
        <begin position="103"/>
        <end position="113"/>
    </location>
</feature>
<feature type="chain" id="PRO_5004192856" evidence="3">
    <location>
        <begin position="22"/>
        <end position="113"/>
    </location>
</feature>
<protein>
    <submittedName>
        <fullName evidence="4">Uncharacterized protein</fullName>
    </submittedName>
</protein>
<keyword evidence="2" id="KW-1133">Transmembrane helix</keyword>